<dbReference type="Proteomes" id="UP001275084">
    <property type="component" value="Unassembled WGS sequence"/>
</dbReference>
<dbReference type="GO" id="GO:0008270">
    <property type="term" value="F:zinc ion binding"/>
    <property type="evidence" value="ECO:0007669"/>
    <property type="project" value="UniProtKB-KW"/>
</dbReference>
<evidence type="ECO:0000256" key="3">
    <source>
        <dbReference type="ARBA" id="ARBA00022490"/>
    </source>
</evidence>
<evidence type="ECO:0000256" key="12">
    <source>
        <dbReference type="ARBA" id="ARBA00093629"/>
    </source>
</evidence>
<dbReference type="GO" id="GO:0005634">
    <property type="term" value="C:nucleus"/>
    <property type="evidence" value="ECO:0007669"/>
    <property type="project" value="UniProtKB-SubCell"/>
</dbReference>
<dbReference type="InterPro" id="IPR051059">
    <property type="entry name" value="VerF-like"/>
</dbReference>
<feature type="domain" description="C2H2-type" evidence="15">
    <location>
        <begin position="500"/>
        <end position="522"/>
    </location>
</feature>
<feature type="region of interest" description="Disordered" evidence="14">
    <location>
        <begin position="372"/>
        <end position="465"/>
    </location>
</feature>
<reference evidence="16" key="1">
    <citation type="journal article" date="2023" name="Mol. Phylogenet. Evol.">
        <title>Genome-scale phylogeny and comparative genomics of the fungal order Sordariales.</title>
        <authorList>
            <person name="Hensen N."/>
            <person name="Bonometti L."/>
            <person name="Westerberg I."/>
            <person name="Brannstrom I.O."/>
            <person name="Guillou S."/>
            <person name="Cros-Aarteil S."/>
            <person name="Calhoun S."/>
            <person name="Haridas S."/>
            <person name="Kuo A."/>
            <person name="Mondo S."/>
            <person name="Pangilinan J."/>
            <person name="Riley R."/>
            <person name="LaButti K."/>
            <person name="Andreopoulos B."/>
            <person name="Lipzen A."/>
            <person name="Chen C."/>
            <person name="Yan M."/>
            <person name="Daum C."/>
            <person name="Ng V."/>
            <person name="Clum A."/>
            <person name="Steindorff A."/>
            <person name="Ohm R.A."/>
            <person name="Martin F."/>
            <person name="Silar P."/>
            <person name="Natvig D.O."/>
            <person name="Lalanne C."/>
            <person name="Gautier V."/>
            <person name="Ament-Velasquez S.L."/>
            <person name="Kruys A."/>
            <person name="Hutchinson M.I."/>
            <person name="Powell A.J."/>
            <person name="Barry K."/>
            <person name="Miller A.N."/>
            <person name="Grigoriev I.V."/>
            <person name="Debuchy R."/>
            <person name="Gladieux P."/>
            <person name="Hiltunen Thoren M."/>
            <person name="Johannesson H."/>
        </authorList>
    </citation>
    <scope>NUCLEOTIDE SEQUENCE</scope>
    <source>
        <strain evidence="16">CBS 955.72</strain>
    </source>
</reference>
<reference evidence="16" key="2">
    <citation type="submission" date="2023-06" db="EMBL/GenBank/DDBJ databases">
        <authorList>
            <consortium name="Lawrence Berkeley National Laboratory"/>
            <person name="Haridas S."/>
            <person name="Hensen N."/>
            <person name="Bonometti L."/>
            <person name="Westerberg I."/>
            <person name="Brannstrom I.O."/>
            <person name="Guillou S."/>
            <person name="Cros-Aarteil S."/>
            <person name="Calhoun S."/>
            <person name="Kuo A."/>
            <person name="Mondo S."/>
            <person name="Pangilinan J."/>
            <person name="Riley R."/>
            <person name="Labutti K."/>
            <person name="Andreopoulos B."/>
            <person name="Lipzen A."/>
            <person name="Chen C."/>
            <person name="Yanf M."/>
            <person name="Daum C."/>
            <person name="Ng V."/>
            <person name="Clum A."/>
            <person name="Steindorff A."/>
            <person name="Ohm R."/>
            <person name="Martin F."/>
            <person name="Silar P."/>
            <person name="Natvig D."/>
            <person name="Lalanne C."/>
            <person name="Gautier V."/>
            <person name="Ament-Velasquez S.L."/>
            <person name="Kruys A."/>
            <person name="Hutchinson M.I."/>
            <person name="Powell A.J."/>
            <person name="Barry K."/>
            <person name="Miller A.N."/>
            <person name="Grigoriev I.V."/>
            <person name="Debuchy R."/>
            <person name="Gladieux P."/>
            <person name="Thoren M.H."/>
            <person name="Johannesson H."/>
        </authorList>
    </citation>
    <scope>NUCLEOTIDE SEQUENCE</scope>
    <source>
        <strain evidence="16">CBS 955.72</strain>
    </source>
</reference>
<dbReference type="PROSITE" id="PS50157">
    <property type="entry name" value="ZINC_FINGER_C2H2_2"/>
    <property type="match status" value="2"/>
</dbReference>
<comment type="caution">
    <text evidence="16">The sequence shown here is derived from an EMBL/GenBank/DDBJ whole genome shotgun (WGS) entry which is preliminary data.</text>
</comment>
<dbReference type="FunFam" id="3.30.160.60:FF:000243">
    <property type="entry name" value="Probable transcription factor steA"/>
    <property type="match status" value="1"/>
</dbReference>
<keyword evidence="11" id="KW-0539">Nucleus</keyword>
<dbReference type="EMBL" id="JAUIQD010000001">
    <property type="protein sequence ID" value="KAK3362959.1"/>
    <property type="molecule type" value="Genomic_DNA"/>
</dbReference>
<name>A0AAJ0MJN1_9PEZI</name>
<evidence type="ECO:0000313" key="17">
    <source>
        <dbReference type="Proteomes" id="UP001275084"/>
    </source>
</evidence>
<evidence type="ECO:0000256" key="6">
    <source>
        <dbReference type="ARBA" id="ARBA00022771"/>
    </source>
</evidence>
<keyword evidence="10" id="KW-0804">Transcription</keyword>
<keyword evidence="5" id="KW-0677">Repeat</keyword>
<evidence type="ECO:0000256" key="9">
    <source>
        <dbReference type="ARBA" id="ARBA00023026"/>
    </source>
</evidence>
<accession>A0AAJ0MJN1</accession>
<evidence type="ECO:0000259" key="15">
    <source>
        <dbReference type="PROSITE" id="PS50157"/>
    </source>
</evidence>
<organism evidence="16 17">
    <name type="scientific">Lasiosphaeria hispida</name>
    <dbReference type="NCBI Taxonomy" id="260671"/>
    <lineage>
        <taxon>Eukaryota</taxon>
        <taxon>Fungi</taxon>
        <taxon>Dikarya</taxon>
        <taxon>Ascomycota</taxon>
        <taxon>Pezizomycotina</taxon>
        <taxon>Sordariomycetes</taxon>
        <taxon>Sordariomycetidae</taxon>
        <taxon>Sordariales</taxon>
        <taxon>Lasiosphaeriaceae</taxon>
        <taxon>Lasiosphaeria</taxon>
    </lineage>
</organism>
<gene>
    <name evidence="16" type="ORF">B0T25DRAFT_25212</name>
</gene>
<comment type="subcellular location">
    <subcellularLocation>
        <location evidence="2">Cytoplasm</location>
    </subcellularLocation>
    <subcellularLocation>
        <location evidence="1">Nucleus</location>
    </subcellularLocation>
</comment>
<dbReference type="InterPro" id="IPR013087">
    <property type="entry name" value="Znf_C2H2_type"/>
</dbReference>
<keyword evidence="17" id="KW-1185">Reference proteome</keyword>
<keyword evidence="8" id="KW-0805">Transcription regulation</keyword>
<dbReference type="SUPFAM" id="SSF57667">
    <property type="entry name" value="beta-beta-alpha zinc fingers"/>
    <property type="match status" value="1"/>
</dbReference>
<feature type="compositionally biased region" description="Polar residues" evidence="14">
    <location>
        <begin position="402"/>
        <end position="447"/>
    </location>
</feature>
<proteinExistence type="predicted"/>
<dbReference type="Pfam" id="PF00096">
    <property type="entry name" value="zf-C2H2"/>
    <property type="match status" value="2"/>
</dbReference>
<evidence type="ECO:0000256" key="2">
    <source>
        <dbReference type="ARBA" id="ARBA00004496"/>
    </source>
</evidence>
<keyword evidence="3" id="KW-0963">Cytoplasm</keyword>
<dbReference type="PANTHER" id="PTHR40626">
    <property type="entry name" value="MIP31509P"/>
    <property type="match status" value="1"/>
</dbReference>
<evidence type="ECO:0000256" key="4">
    <source>
        <dbReference type="ARBA" id="ARBA00022723"/>
    </source>
</evidence>
<evidence type="ECO:0000256" key="14">
    <source>
        <dbReference type="SAM" id="MobiDB-lite"/>
    </source>
</evidence>
<keyword evidence="6 13" id="KW-0863">Zinc-finger</keyword>
<evidence type="ECO:0000313" key="16">
    <source>
        <dbReference type="EMBL" id="KAK3362959.1"/>
    </source>
</evidence>
<evidence type="ECO:0000256" key="8">
    <source>
        <dbReference type="ARBA" id="ARBA00023015"/>
    </source>
</evidence>
<evidence type="ECO:0000256" key="13">
    <source>
        <dbReference type="PROSITE-ProRule" id="PRU00042"/>
    </source>
</evidence>
<keyword evidence="4" id="KW-0479">Metal-binding</keyword>
<dbReference type="GO" id="GO:0000785">
    <property type="term" value="C:chromatin"/>
    <property type="evidence" value="ECO:0007669"/>
    <property type="project" value="TreeGrafter"/>
</dbReference>
<feature type="compositionally biased region" description="Basic residues" evidence="14">
    <location>
        <begin position="36"/>
        <end position="58"/>
    </location>
</feature>
<dbReference type="AlphaFoldDB" id="A0AAJ0MJN1"/>
<protein>
    <recommendedName>
        <fullName evidence="12">C2H2-type transcription factor MSN2</fullName>
    </recommendedName>
</protein>
<dbReference type="GO" id="GO:0005737">
    <property type="term" value="C:cytoplasm"/>
    <property type="evidence" value="ECO:0007669"/>
    <property type="project" value="UniProtKB-SubCell"/>
</dbReference>
<sequence length="600" mass="65724">MEAIMPPQAMASSFFQYTPQSHPENRQGHFVPHPHLQQHQHQHQQHQHHQHQHQHHQHQQLRHQNAIQHHINVFPVVPTLPSTPMYSRPGSSCSPMHPMAFTSAPLALTPVASPQPMTHKPTMVLNTDMVDDVYSYPSTPPLSSSGSVISSPGSCDMLQTPLNPMFSGLDGVEGKEVGELDQLEFSNLEYQWPASCASPPMTPMYHFQSQTPTPHFGSLNNNTDLLSATSCPSLSPSPAPCARSASTGAIDFCDPRNLTVGTVNSTLAPEFSPQPTLCAADEADHSFVFRGEAFVKAAPPAISPTASFEFNQALPHSFDEISDLESEDDFVNRLVNLGEHNTSRSRASSDAASLGHSSFTCDDDIEDFDGESFAADCFPSPADSSDDNDQHKSKRQRMGSEPTMNTTADSQSGSTQQQTPAADSQSNNASEAKNGSESNSASDNTPHTPLPAPTNRRGRKQSLTEDPSKTFVCELCNRRFRRQEHLKRHYRSLHTQDKPFECHECGKKFSRSDNLAQHARTHGSGAIVMNLIDDPEAMAAAGLHPAYHHMMNGPHHHSSEDYNHLGKILFQVASEIPGSASESSSDEGSDGESKKRKRSD</sequence>
<dbReference type="GO" id="GO:0000978">
    <property type="term" value="F:RNA polymerase II cis-regulatory region sequence-specific DNA binding"/>
    <property type="evidence" value="ECO:0007669"/>
    <property type="project" value="InterPro"/>
</dbReference>
<evidence type="ECO:0000256" key="10">
    <source>
        <dbReference type="ARBA" id="ARBA00023163"/>
    </source>
</evidence>
<dbReference type="SMART" id="SM00355">
    <property type="entry name" value="ZnF_C2H2"/>
    <property type="match status" value="2"/>
</dbReference>
<evidence type="ECO:0000256" key="11">
    <source>
        <dbReference type="ARBA" id="ARBA00023242"/>
    </source>
</evidence>
<dbReference type="PROSITE" id="PS00028">
    <property type="entry name" value="ZINC_FINGER_C2H2_1"/>
    <property type="match status" value="2"/>
</dbReference>
<dbReference type="Gene3D" id="3.30.160.60">
    <property type="entry name" value="Classic Zinc Finger"/>
    <property type="match status" value="2"/>
</dbReference>
<feature type="region of interest" description="Disordered" evidence="14">
    <location>
        <begin position="18"/>
        <end position="58"/>
    </location>
</feature>
<dbReference type="GO" id="GO:0000981">
    <property type="term" value="F:DNA-binding transcription factor activity, RNA polymerase II-specific"/>
    <property type="evidence" value="ECO:0007669"/>
    <property type="project" value="InterPro"/>
</dbReference>
<dbReference type="InterPro" id="IPR036236">
    <property type="entry name" value="Znf_C2H2_sf"/>
</dbReference>
<feature type="region of interest" description="Disordered" evidence="14">
    <location>
        <begin position="573"/>
        <end position="600"/>
    </location>
</feature>
<dbReference type="FunFam" id="3.30.160.60:FF:000141">
    <property type="entry name" value="C2H2 zinc finger protein"/>
    <property type="match status" value="1"/>
</dbReference>
<evidence type="ECO:0000256" key="5">
    <source>
        <dbReference type="ARBA" id="ARBA00022737"/>
    </source>
</evidence>
<keyword evidence="7" id="KW-0862">Zinc</keyword>
<feature type="domain" description="C2H2-type" evidence="15">
    <location>
        <begin position="471"/>
        <end position="499"/>
    </location>
</feature>
<keyword evidence="9" id="KW-0843">Virulence</keyword>
<dbReference type="PANTHER" id="PTHR40626:SF11">
    <property type="entry name" value="ZINC FINGER PROTEIN YPR022C"/>
    <property type="match status" value="1"/>
</dbReference>
<evidence type="ECO:0000256" key="7">
    <source>
        <dbReference type="ARBA" id="ARBA00022833"/>
    </source>
</evidence>
<evidence type="ECO:0000256" key="1">
    <source>
        <dbReference type="ARBA" id="ARBA00004123"/>
    </source>
</evidence>